<reference evidence="2 3" key="1">
    <citation type="submission" date="2016-01" db="EMBL/GenBank/DDBJ databases">
        <title>Biosynthesis of antibiotic leucinostatins and their inhibition on Phytophthora in bio-control Purpureocillium lilacinum.</title>
        <authorList>
            <person name="Wang G."/>
            <person name="Liu Z."/>
            <person name="Lin R."/>
            <person name="Li E."/>
            <person name="Mao Z."/>
            <person name="Ling J."/>
            <person name="Yin W."/>
            <person name="Xie B."/>
        </authorList>
    </citation>
    <scope>NUCLEOTIDE SEQUENCE [LARGE SCALE GENOMIC DNA]</scope>
    <source>
        <strain evidence="2">PLBJ-1</strain>
    </source>
</reference>
<feature type="region of interest" description="Disordered" evidence="1">
    <location>
        <begin position="64"/>
        <end position="209"/>
    </location>
</feature>
<protein>
    <submittedName>
        <fullName evidence="2">Uncharacterized protein</fullName>
    </submittedName>
</protein>
<evidence type="ECO:0000313" key="3">
    <source>
        <dbReference type="Proteomes" id="UP000078240"/>
    </source>
</evidence>
<accession>A0A179GX09</accession>
<dbReference type="EMBL" id="LSBH01000003">
    <property type="protein sequence ID" value="OAQ81833.1"/>
    <property type="molecule type" value="Genomic_DNA"/>
</dbReference>
<proteinExistence type="predicted"/>
<evidence type="ECO:0000256" key="1">
    <source>
        <dbReference type="SAM" id="MobiDB-lite"/>
    </source>
</evidence>
<evidence type="ECO:0000313" key="2">
    <source>
        <dbReference type="EMBL" id="OAQ81833.1"/>
    </source>
</evidence>
<dbReference type="AlphaFoldDB" id="A0A179GX09"/>
<feature type="compositionally biased region" description="Basic residues" evidence="1">
    <location>
        <begin position="166"/>
        <end position="180"/>
    </location>
</feature>
<dbReference type="Proteomes" id="UP000078240">
    <property type="component" value="Unassembled WGS sequence"/>
</dbReference>
<gene>
    <name evidence="2" type="ORF">VFPBJ_04417</name>
</gene>
<feature type="compositionally biased region" description="Basic residues" evidence="1">
    <location>
        <begin position="105"/>
        <end position="133"/>
    </location>
</feature>
<sequence length="324" mass="35903">MAGYIDYSKTTKSKGYRGSGSFATFMIIGDVLLPRHPVRVVPVRLPAAVVQGARVGRLLRPARDAPQVDAPEPAAHRAHPQHHGDGGLRRALHQAVPPERGQLPLRRRLAHPLHHRRRRLRVQHRQGPARRQLRALAQRRVQEHQAPLRGRVHPRPRGQPQGPGRQQHHPRARPHRRPRPPGRAVVRREARLGRRGRGRGGGEEGAVARHQGRVQEEAVNGRVRSVCVSVCAACAARHEVYLHCYVRGAAERYLKAERGEKGMEEVKAAGGGGLAFSACMHRIQLPFGLPLGSHPPGTTRQCSTRQLDTYQHCAKHGPACPLGF</sequence>
<organism evidence="2 3">
    <name type="scientific">Purpureocillium lilacinum</name>
    <name type="common">Paecilomyces lilacinus</name>
    <dbReference type="NCBI Taxonomy" id="33203"/>
    <lineage>
        <taxon>Eukaryota</taxon>
        <taxon>Fungi</taxon>
        <taxon>Dikarya</taxon>
        <taxon>Ascomycota</taxon>
        <taxon>Pezizomycotina</taxon>
        <taxon>Sordariomycetes</taxon>
        <taxon>Hypocreomycetidae</taxon>
        <taxon>Hypocreales</taxon>
        <taxon>Ophiocordycipitaceae</taxon>
        <taxon>Purpureocillium</taxon>
    </lineage>
</organism>
<comment type="caution">
    <text evidence="2">The sequence shown here is derived from an EMBL/GenBank/DDBJ whole genome shotgun (WGS) entry which is preliminary data.</text>
</comment>
<name>A0A179GX09_PURLI</name>